<protein>
    <submittedName>
        <fullName evidence="1">Uncharacterized protein</fullName>
    </submittedName>
</protein>
<dbReference type="EMBL" id="SPHZ02000001">
    <property type="protein sequence ID" value="KAF0932484.1"/>
    <property type="molecule type" value="Genomic_DNA"/>
</dbReference>
<evidence type="ECO:0000313" key="2">
    <source>
        <dbReference type="Proteomes" id="UP000479710"/>
    </source>
</evidence>
<gene>
    <name evidence="1" type="ORF">E2562_010380</name>
</gene>
<accession>A0A6G1F6J1</accession>
<dbReference type="Proteomes" id="UP000479710">
    <property type="component" value="Unassembled WGS sequence"/>
</dbReference>
<proteinExistence type="predicted"/>
<sequence length="64" mass="7226">MTWALQAALPTQQPVMPISLKASLHVMQEAEYGYPAIDYIYYKRREGSGTATLVEIENDNDHAQ</sequence>
<dbReference type="OrthoDB" id="686116at2759"/>
<comment type="caution">
    <text evidence="1">The sequence shown here is derived from an EMBL/GenBank/DDBJ whole genome shotgun (WGS) entry which is preliminary data.</text>
</comment>
<organism evidence="1 2">
    <name type="scientific">Oryza meyeriana var. granulata</name>
    <dbReference type="NCBI Taxonomy" id="110450"/>
    <lineage>
        <taxon>Eukaryota</taxon>
        <taxon>Viridiplantae</taxon>
        <taxon>Streptophyta</taxon>
        <taxon>Embryophyta</taxon>
        <taxon>Tracheophyta</taxon>
        <taxon>Spermatophyta</taxon>
        <taxon>Magnoliopsida</taxon>
        <taxon>Liliopsida</taxon>
        <taxon>Poales</taxon>
        <taxon>Poaceae</taxon>
        <taxon>BOP clade</taxon>
        <taxon>Oryzoideae</taxon>
        <taxon>Oryzeae</taxon>
        <taxon>Oryzinae</taxon>
        <taxon>Oryza</taxon>
        <taxon>Oryza meyeriana</taxon>
    </lineage>
</organism>
<evidence type="ECO:0000313" key="1">
    <source>
        <dbReference type="EMBL" id="KAF0932484.1"/>
    </source>
</evidence>
<dbReference type="AlphaFoldDB" id="A0A6G1F6J1"/>
<reference evidence="1 2" key="1">
    <citation type="submission" date="2019-11" db="EMBL/GenBank/DDBJ databases">
        <title>Whole genome sequence of Oryza granulata.</title>
        <authorList>
            <person name="Li W."/>
        </authorList>
    </citation>
    <scope>NUCLEOTIDE SEQUENCE [LARGE SCALE GENOMIC DNA]</scope>
    <source>
        <strain evidence="2">cv. Menghai</strain>
        <tissue evidence="1">Leaf</tissue>
    </source>
</reference>
<name>A0A6G1F6J1_9ORYZ</name>
<keyword evidence="2" id="KW-1185">Reference proteome</keyword>